<dbReference type="EMBL" id="LAZR01035802">
    <property type="protein sequence ID" value="KKL26542.1"/>
    <property type="molecule type" value="Genomic_DNA"/>
</dbReference>
<sequence>MGLKSYEWRFPSDISAFYLFHVSGLLDHLALDPSPREGYHNSGEAAVEGARDLQLRLPRGQVVAVLDWDGHGGVIPAI</sequence>
<evidence type="ECO:0000313" key="1">
    <source>
        <dbReference type="EMBL" id="KKL26542.1"/>
    </source>
</evidence>
<reference evidence="1" key="1">
    <citation type="journal article" date="2015" name="Nature">
        <title>Complex archaea that bridge the gap between prokaryotes and eukaryotes.</title>
        <authorList>
            <person name="Spang A."/>
            <person name="Saw J.H."/>
            <person name="Jorgensen S.L."/>
            <person name="Zaremba-Niedzwiedzka K."/>
            <person name="Martijn J."/>
            <person name="Lind A.E."/>
            <person name="van Eijk R."/>
            <person name="Schleper C."/>
            <person name="Guy L."/>
            <person name="Ettema T.J."/>
        </authorList>
    </citation>
    <scope>NUCLEOTIDE SEQUENCE</scope>
</reference>
<accession>A0A0F9CJB7</accession>
<dbReference type="AlphaFoldDB" id="A0A0F9CJB7"/>
<comment type="caution">
    <text evidence="1">The sequence shown here is derived from an EMBL/GenBank/DDBJ whole genome shotgun (WGS) entry which is preliminary data.</text>
</comment>
<gene>
    <name evidence="1" type="ORF">LCGC14_2394230</name>
</gene>
<proteinExistence type="predicted"/>
<organism evidence="1">
    <name type="scientific">marine sediment metagenome</name>
    <dbReference type="NCBI Taxonomy" id="412755"/>
    <lineage>
        <taxon>unclassified sequences</taxon>
        <taxon>metagenomes</taxon>
        <taxon>ecological metagenomes</taxon>
    </lineage>
</organism>
<name>A0A0F9CJB7_9ZZZZ</name>
<protein>
    <submittedName>
        <fullName evidence="1">Uncharacterized protein</fullName>
    </submittedName>
</protein>